<organism evidence="1 2">
    <name type="scientific">Stenotrophomonas rhizophila</name>
    <dbReference type="NCBI Taxonomy" id="216778"/>
    <lineage>
        <taxon>Bacteria</taxon>
        <taxon>Pseudomonadati</taxon>
        <taxon>Pseudomonadota</taxon>
        <taxon>Gammaproteobacteria</taxon>
        <taxon>Lysobacterales</taxon>
        <taxon>Lysobacteraceae</taxon>
        <taxon>Stenotrophomonas</taxon>
    </lineage>
</organism>
<evidence type="ECO:0000313" key="2">
    <source>
        <dbReference type="Proteomes" id="UP001226084"/>
    </source>
</evidence>
<gene>
    <name evidence="1" type="ORF">QE424_002651</name>
</gene>
<dbReference type="EMBL" id="JAUTAS010000001">
    <property type="protein sequence ID" value="MDQ1109492.1"/>
    <property type="molecule type" value="Genomic_DNA"/>
</dbReference>
<name>A0AAP5AK80_9GAMM</name>
<dbReference type="AlphaFoldDB" id="A0AAP5AK80"/>
<comment type="caution">
    <text evidence="1">The sequence shown here is derived from an EMBL/GenBank/DDBJ whole genome shotgun (WGS) entry which is preliminary data.</text>
</comment>
<dbReference type="Proteomes" id="UP001226084">
    <property type="component" value="Unassembled WGS sequence"/>
</dbReference>
<dbReference type="RefSeq" id="WP_307107333.1">
    <property type="nucleotide sequence ID" value="NZ_JAUTAS010000001.1"/>
</dbReference>
<proteinExistence type="predicted"/>
<accession>A0AAP5AK80</accession>
<reference evidence="1" key="1">
    <citation type="submission" date="2023-07" db="EMBL/GenBank/DDBJ databases">
        <title>Functional and genomic diversity of the sorghum phyllosphere microbiome.</title>
        <authorList>
            <person name="Shade A."/>
        </authorList>
    </citation>
    <scope>NUCLEOTIDE SEQUENCE</scope>
    <source>
        <strain evidence="1">SORGH_AS_0457</strain>
    </source>
</reference>
<evidence type="ECO:0000313" key="1">
    <source>
        <dbReference type="EMBL" id="MDQ1109492.1"/>
    </source>
</evidence>
<protein>
    <submittedName>
        <fullName evidence="1">Uncharacterized protein</fullName>
    </submittedName>
</protein>
<sequence length="141" mass="15673">MKSIFLSCVFLLALPGCGEGPPTDDRYLSPRQLAVVTAAAKDDDLVAIKRLIAHYEATPGNDVPAARWRQRARDLGDVQELYYQAASRFASARVAESAEARFRLLAEAQDAAKRAYERAPEHGNLLLVEQIEREMRTALTE</sequence>